<dbReference type="GO" id="GO:0050135">
    <property type="term" value="F:NADP+ nucleosidase activity"/>
    <property type="evidence" value="ECO:0007669"/>
    <property type="project" value="InterPro"/>
</dbReference>
<feature type="signal peptide" evidence="2">
    <location>
        <begin position="1"/>
        <end position="23"/>
    </location>
</feature>
<evidence type="ECO:0000256" key="2">
    <source>
        <dbReference type="SAM" id="SignalP"/>
    </source>
</evidence>
<evidence type="ECO:0000313" key="4">
    <source>
        <dbReference type="EMBL" id="AEH08155.1"/>
    </source>
</evidence>
<dbReference type="STRING" id="656024.FsymDg_0629"/>
<keyword evidence="5" id="KW-1185">Reference proteome</keyword>
<protein>
    <recommendedName>
        <fullName evidence="3">TNT domain-containing protein</fullName>
    </recommendedName>
</protein>
<feature type="region of interest" description="Disordered" evidence="1">
    <location>
        <begin position="30"/>
        <end position="82"/>
    </location>
</feature>
<accession>F8AUV8</accession>
<feature type="domain" description="TNT" evidence="3">
    <location>
        <begin position="144"/>
        <end position="246"/>
    </location>
</feature>
<feature type="chain" id="PRO_5039272677" description="TNT domain-containing protein" evidence="2">
    <location>
        <begin position="24"/>
        <end position="260"/>
    </location>
</feature>
<organism evidence="4 5">
    <name type="scientific">Candidatus Protofrankia datiscae</name>
    <dbReference type="NCBI Taxonomy" id="2716812"/>
    <lineage>
        <taxon>Bacteria</taxon>
        <taxon>Bacillati</taxon>
        <taxon>Actinomycetota</taxon>
        <taxon>Actinomycetes</taxon>
        <taxon>Frankiales</taxon>
        <taxon>Frankiaceae</taxon>
        <taxon>Protofrankia</taxon>
    </lineage>
</organism>
<dbReference type="eggNOG" id="ENOG50332U3">
    <property type="taxonomic scope" value="Bacteria"/>
</dbReference>
<keyword evidence="2" id="KW-0732">Signal</keyword>
<gene>
    <name evidence="4" type="ordered locus">FsymDg_0629</name>
</gene>
<dbReference type="PANTHER" id="PTHR42059:SF1">
    <property type="entry name" value="TNT DOMAIN-CONTAINING PROTEIN"/>
    <property type="match status" value="1"/>
</dbReference>
<dbReference type="EMBL" id="CP002801">
    <property type="protein sequence ID" value="AEH08155.1"/>
    <property type="molecule type" value="Genomic_DNA"/>
</dbReference>
<evidence type="ECO:0000313" key="5">
    <source>
        <dbReference type="Proteomes" id="UP000001549"/>
    </source>
</evidence>
<evidence type="ECO:0000256" key="1">
    <source>
        <dbReference type="SAM" id="MobiDB-lite"/>
    </source>
</evidence>
<sequence precursor="true">MQFRKSMISLTAGALLLAGAAFADATSASAAPASTTDGATITVGATTDDSTTSDPTGGHRSLGECSEADFRDDSRLGPRKLPVTGEVGQELSHYQRTGGEPVQQFLDTWWDPSARSGQGGWQYPPQSGYLINPDGTPRRAVTSLTPGLEFDRFGGTSGNFASPEGTKYAARAIPPSNLDSVTDPGSCNYHDYRVLQTFSVYSGTIRPWFDQPGYGQQYEVVSALIPGAPVLDPVTDALPIQWLLDNHLICSTTDATNPCP</sequence>
<dbReference type="AlphaFoldDB" id="F8AUV8"/>
<dbReference type="Proteomes" id="UP000001549">
    <property type="component" value="Chromosome"/>
</dbReference>
<dbReference type="RefSeq" id="WP_013872139.1">
    <property type="nucleotide sequence ID" value="NC_015656.1"/>
</dbReference>
<dbReference type="Pfam" id="PF14021">
    <property type="entry name" value="TNT"/>
    <property type="match status" value="1"/>
</dbReference>
<dbReference type="InterPro" id="IPR025331">
    <property type="entry name" value="TNT"/>
</dbReference>
<dbReference type="KEGG" id="fsy:FsymDg_0629"/>
<dbReference type="InterPro" id="IPR053024">
    <property type="entry name" value="Fungal_surface_NADase"/>
</dbReference>
<feature type="compositionally biased region" description="Low complexity" evidence="1">
    <location>
        <begin position="30"/>
        <end position="58"/>
    </location>
</feature>
<reference evidence="4 5" key="1">
    <citation type="submission" date="2011-05" db="EMBL/GenBank/DDBJ databases">
        <title>Complete sequence of chromosome of Frankia symbiont of Datisca glomerata.</title>
        <authorList>
            <consortium name="US DOE Joint Genome Institute"/>
            <person name="Lucas S."/>
            <person name="Han J."/>
            <person name="Lapidus A."/>
            <person name="Cheng J.-F."/>
            <person name="Goodwin L."/>
            <person name="Pitluck S."/>
            <person name="Peters L."/>
            <person name="Mikhailova N."/>
            <person name="Chertkov O."/>
            <person name="Teshima H."/>
            <person name="Han C."/>
            <person name="Tapia R."/>
            <person name="Land M."/>
            <person name="Hauser L."/>
            <person name="Kyrpides N."/>
            <person name="Ivanova N."/>
            <person name="Pagani I."/>
            <person name="Berry A."/>
            <person name="Pawlowski K."/>
            <person name="Persson T."/>
            <person name="Vanden Heuvel B."/>
            <person name="Benson D."/>
            <person name="Woyke T."/>
        </authorList>
    </citation>
    <scope>NUCLEOTIDE SEQUENCE [LARGE SCALE GENOMIC DNA]</scope>
    <source>
        <strain evidence="5">4085684</strain>
    </source>
</reference>
<name>F8AUV8_9ACTN</name>
<dbReference type="HOGENOM" id="CLU_083054_1_0_11"/>
<evidence type="ECO:0000259" key="3">
    <source>
        <dbReference type="Pfam" id="PF14021"/>
    </source>
</evidence>
<dbReference type="PANTHER" id="PTHR42059">
    <property type="entry name" value="TNT DOMAIN-CONTAINING PROTEIN"/>
    <property type="match status" value="1"/>
</dbReference>
<proteinExistence type="predicted"/>